<evidence type="ECO:0000256" key="4">
    <source>
        <dbReference type="ARBA" id="ARBA00022679"/>
    </source>
</evidence>
<evidence type="ECO:0000256" key="6">
    <source>
        <dbReference type="ARBA" id="ARBA00022777"/>
    </source>
</evidence>
<dbReference type="PROSITE" id="PS00108">
    <property type="entry name" value="PROTEIN_KINASE_ST"/>
    <property type="match status" value="1"/>
</dbReference>
<dbReference type="Pfam" id="PF00069">
    <property type="entry name" value="Pkinase"/>
    <property type="match status" value="1"/>
</dbReference>
<sequence length="952" mass="107810">MALESEGSESSIRRQITNLMSRITLFSYTDIERATNGLSESSGTVWRWRFGKFYKGYLGNNEVEIKMLDGKLPQDVEEFVQEVNRTITLKFMFRYVTYHHENCFFFQLNVLTDLRHPNLAELVGACIEHRAVVYKFPDRNLEQCLNKSPWLLTWQIRTRIIYQICSALIFLYSNKPNPILHGHLTLDYILLDAEFNCTVLIPEGTSTSNPNPKGKFTAYIETGSRKLGDDVYSFGVMILRLVTGSSDARTEREARGALTGEWSMGNVDHTAGNWPFELAKELACFGSRCYISSKSSSCTVEEILKGFWNILDVINNLTNNELLQYSAIKDSDETRKQRYRQTSESQGSGSSIRKHTFNEMSSIAWFSYTDIERATNDLSESSNIGLWRYGSLYKGYLDNSRVHIKILDPRVVQGMDEFLEEVKVLNELRHPNLVEYVGACLEPRTVVYKYPSRNLEQCLDKSPRLLTWQIRTCIISQICSALAFLYSKKPHPIIHGNLGLTFILLDDNFNCKVLIPEGTATSNPYPRGKFTEYIEAGNRRLGSDVFSLGVTILRILTGLSAAGIERKMDDVYNGEEELMRNVDRIAGNWPLQLAKELAYFGLKCCYSSKSNRLHVEESMKDLGNFLAVINNFINKEEFLYSDHKDSKSISYGTTSEDGKSNVSSRTSSIQVFSYLEIERATNGLSESTKIGQGGYGSVYKGYLDNTEVAIKMLDARSQQGLEEFIQELEVLGQMRHPNLVKLIGACFKLRSLVYEFLSEGSLEDFLKNRPGLLTWQMRTRIVYEICSALIFLHSNKPQPLVHGDLKPANILLDSNFNSKLADFGLCRFLPEGTNTVAFLQTANIKGTEWYIDPDFLEAGKLSPGCDVYSFGVTILRILTGAPPARVVMKVYRANERKKVMTIVDPTAGPWPDHVAEYLACIGLKCCEPERRNSELMMEISTGLKDILAKIGA</sequence>
<evidence type="ECO:0000256" key="8">
    <source>
        <dbReference type="ARBA" id="ARBA00022840"/>
    </source>
</evidence>
<evidence type="ECO:0000256" key="9">
    <source>
        <dbReference type="PROSITE-ProRule" id="PRU10141"/>
    </source>
</evidence>
<protein>
    <recommendedName>
        <fullName evidence="2">RING-type E3 ubiquitin transferase</fullName>
        <ecNumber evidence="2">2.3.2.27</ecNumber>
    </recommendedName>
</protein>
<reference evidence="11" key="1">
    <citation type="journal article" date="2023" name="GigaByte">
        <title>Genome assembly of the bearded iris, Iris pallida Lam.</title>
        <authorList>
            <person name="Bruccoleri R.E."/>
            <person name="Oakeley E.J."/>
            <person name="Faust A.M.E."/>
            <person name="Altorfer M."/>
            <person name="Dessus-Babus S."/>
            <person name="Burckhardt D."/>
            <person name="Oertli M."/>
            <person name="Naumann U."/>
            <person name="Petersen F."/>
            <person name="Wong J."/>
        </authorList>
    </citation>
    <scope>NUCLEOTIDE SEQUENCE</scope>
    <source>
        <strain evidence="11">GSM-AAB239-AS_SAM_17_03QT</strain>
    </source>
</reference>
<dbReference type="InterPro" id="IPR051348">
    <property type="entry name" value="U-box_ubiquitin_ligases"/>
</dbReference>
<dbReference type="InterPro" id="IPR000719">
    <property type="entry name" value="Prot_kinase_dom"/>
</dbReference>
<gene>
    <name evidence="11" type="ORF">M6B38_166985</name>
</gene>
<dbReference type="PANTHER" id="PTHR45647:SF100">
    <property type="entry name" value="U-BOX DOMAIN-CONTAINING PROTEIN 33"/>
    <property type="match status" value="1"/>
</dbReference>
<keyword evidence="3" id="KW-0723">Serine/threonine-protein kinase</keyword>
<dbReference type="GO" id="GO:0004674">
    <property type="term" value="F:protein serine/threonine kinase activity"/>
    <property type="evidence" value="ECO:0007669"/>
    <property type="project" value="UniProtKB-KW"/>
</dbReference>
<evidence type="ECO:0000256" key="7">
    <source>
        <dbReference type="ARBA" id="ARBA00022786"/>
    </source>
</evidence>
<proteinExistence type="predicted"/>
<keyword evidence="8 9" id="KW-0067">ATP-binding</keyword>
<dbReference type="Gene3D" id="1.10.510.10">
    <property type="entry name" value="Transferase(Phosphotransferase) domain 1"/>
    <property type="match status" value="3"/>
</dbReference>
<feature type="domain" description="Protein kinase" evidence="10">
    <location>
        <begin position="39"/>
        <end position="323"/>
    </location>
</feature>
<keyword evidence="5 9" id="KW-0547">Nucleotide-binding</keyword>
<evidence type="ECO:0000256" key="3">
    <source>
        <dbReference type="ARBA" id="ARBA00022527"/>
    </source>
</evidence>
<reference evidence="11" key="2">
    <citation type="submission" date="2023-04" db="EMBL/GenBank/DDBJ databases">
        <authorList>
            <person name="Bruccoleri R.E."/>
            <person name="Oakeley E.J."/>
            <person name="Faust A.-M."/>
            <person name="Dessus-Babus S."/>
            <person name="Altorfer M."/>
            <person name="Burckhardt D."/>
            <person name="Oertli M."/>
            <person name="Naumann U."/>
            <person name="Petersen F."/>
            <person name="Wong J."/>
        </authorList>
    </citation>
    <scope>NUCLEOTIDE SEQUENCE</scope>
    <source>
        <strain evidence="11">GSM-AAB239-AS_SAM_17_03QT</strain>
        <tissue evidence="11">Leaf</tissue>
    </source>
</reference>
<dbReference type="Pfam" id="PF07714">
    <property type="entry name" value="PK_Tyr_Ser-Thr"/>
    <property type="match status" value="2"/>
</dbReference>
<evidence type="ECO:0000313" key="11">
    <source>
        <dbReference type="EMBL" id="KAJ6808427.1"/>
    </source>
</evidence>
<feature type="binding site" evidence="9">
    <location>
        <position position="711"/>
    </location>
    <ligand>
        <name>ATP</name>
        <dbReference type="ChEBI" id="CHEBI:30616"/>
    </ligand>
</feature>
<dbReference type="Proteomes" id="UP001140949">
    <property type="component" value="Unassembled WGS sequence"/>
</dbReference>
<feature type="domain" description="Protein kinase" evidence="10">
    <location>
        <begin position="378"/>
        <end position="626"/>
    </location>
</feature>
<comment type="catalytic activity">
    <reaction evidence="1">
        <text>S-ubiquitinyl-[E2 ubiquitin-conjugating enzyme]-L-cysteine + [acceptor protein]-L-lysine = [E2 ubiquitin-conjugating enzyme]-L-cysteine + N(6)-ubiquitinyl-[acceptor protein]-L-lysine.</text>
        <dbReference type="EC" id="2.3.2.27"/>
    </reaction>
</comment>
<dbReference type="FunFam" id="3.30.200.20:FF:000162">
    <property type="entry name" value="Adenine nucleotide alpha hydrolase-like domain kinase"/>
    <property type="match status" value="1"/>
</dbReference>
<dbReference type="InterPro" id="IPR008271">
    <property type="entry name" value="Ser/Thr_kinase_AS"/>
</dbReference>
<dbReference type="EC" id="2.3.2.27" evidence="2"/>
<feature type="domain" description="Protein kinase" evidence="10">
    <location>
        <begin position="684"/>
        <end position="952"/>
    </location>
</feature>
<evidence type="ECO:0000256" key="2">
    <source>
        <dbReference type="ARBA" id="ARBA00012483"/>
    </source>
</evidence>
<evidence type="ECO:0000259" key="10">
    <source>
        <dbReference type="PROSITE" id="PS50011"/>
    </source>
</evidence>
<dbReference type="InterPro" id="IPR011009">
    <property type="entry name" value="Kinase-like_dom_sf"/>
</dbReference>
<dbReference type="InterPro" id="IPR001245">
    <property type="entry name" value="Ser-Thr/Tyr_kinase_cat_dom"/>
</dbReference>
<dbReference type="PROSITE" id="PS50011">
    <property type="entry name" value="PROTEIN_KINASE_DOM"/>
    <property type="match status" value="3"/>
</dbReference>
<evidence type="ECO:0000256" key="5">
    <source>
        <dbReference type="ARBA" id="ARBA00022741"/>
    </source>
</evidence>
<keyword evidence="4" id="KW-0808">Transferase</keyword>
<dbReference type="AlphaFoldDB" id="A0AAX6EW59"/>
<dbReference type="GO" id="GO:0005524">
    <property type="term" value="F:ATP binding"/>
    <property type="evidence" value="ECO:0007669"/>
    <property type="project" value="UniProtKB-UniRule"/>
</dbReference>
<accession>A0AAX6EW59</accession>
<dbReference type="InterPro" id="IPR017441">
    <property type="entry name" value="Protein_kinase_ATP_BS"/>
</dbReference>
<keyword evidence="6" id="KW-0418">Kinase</keyword>
<dbReference type="PROSITE" id="PS00107">
    <property type="entry name" value="PROTEIN_KINASE_ATP"/>
    <property type="match status" value="1"/>
</dbReference>
<name>A0AAX6EW59_IRIPA</name>
<comment type="caution">
    <text evidence="11">The sequence shown here is derived from an EMBL/GenBank/DDBJ whole genome shotgun (WGS) entry which is preliminary data.</text>
</comment>
<evidence type="ECO:0000313" key="12">
    <source>
        <dbReference type="Proteomes" id="UP001140949"/>
    </source>
</evidence>
<dbReference type="SMART" id="SM00220">
    <property type="entry name" value="S_TKc"/>
    <property type="match status" value="1"/>
</dbReference>
<organism evidence="11 12">
    <name type="scientific">Iris pallida</name>
    <name type="common">Sweet iris</name>
    <dbReference type="NCBI Taxonomy" id="29817"/>
    <lineage>
        <taxon>Eukaryota</taxon>
        <taxon>Viridiplantae</taxon>
        <taxon>Streptophyta</taxon>
        <taxon>Embryophyta</taxon>
        <taxon>Tracheophyta</taxon>
        <taxon>Spermatophyta</taxon>
        <taxon>Magnoliopsida</taxon>
        <taxon>Liliopsida</taxon>
        <taxon>Asparagales</taxon>
        <taxon>Iridaceae</taxon>
        <taxon>Iridoideae</taxon>
        <taxon>Irideae</taxon>
        <taxon>Iris</taxon>
    </lineage>
</organism>
<dbReference type="PANTHER" id="PTHR45647">
    <property type="entry name" value="OS02G0152300 PROTEIN"/>
    <property type="match status" value="1"/>
</dbReference>
<keyword evidence="7" id="KW-0833">Ubl conjugation pathway</keyword>
<evidence type="ECO:0000256" key="1">
    <source>
        <dbReference type="ARBA" id="ARBA00000900"/>
    </source>
</evidence>
<keyword evidence="12" id="KW-1185">Reference proteome</keyword>
<dbReference type="SUPFAM" id="SSF56112">
    <property type="entry name" value="Protein kinase-like (PK-like)"/>
    <property type="match status" value="3"/>
</dbReference>
<dbReference type="GO" id="GO:0061630">
    <property type="term" value="F:ubiquitin protein ligase activity"/>
    <property type="evidence" value="ECO:0007669"/>
    <property type="project" value="UniProtKB-EC"/>
</dbReference>
<dbReference type="Gene3D" id="3.30.200.20">
    <property type="entry name" value="Phosphorylase Kinase, domain 1"/>
    <property type="match status" value="3"/>
</dbReference>
<dbReference type="EMBL" id="JANAVB010033416">
    <property type="protein sequence ID" value="KAJ6808427.1"/>
    <property type="molecule type" value="Genomic_DNA"/>
</dbReference>